<organism evidence="4 5">
    <name type="scientific">Solicola gregarius</name>
    <dbReference type="NCBI Taxonomy" id="2908642"/>
    <lineage>
        <taxon>Bacteria</taxon>
        <taxon>Bacillati</taxon>
        <taxon>Actinomycetota</taxon>
        <taxon>Actinomycetes</taxon>
        <taxon>Propionibacteriales</taxon>
        <taxon>Nocardioidaceae</taxon>
        <taxon>Solicola</taxon>
    </lineage>
</organism>
<dbReference type="KEGG" id="sgrg:L0C25_07530"/>
<reference evidence="4" key="1">
    <citation type="submission" date="2022-01" db="EMBL/GenBank/DDBJ databases">
        <title>Nocardioidaceae gen. sp. A5X3R13.</title>
        <authorList>
            <person name="Lopez Marin M.A."/>
            <person name="Uhlik O."/>
        </authorList>
    </citation>
    <scope>NUCLEOTIDE SEQUENCE</scope>
    <source>
        <strain evidence="4">A5X3R13</strain>
    </source>
</reference>
<dbReference type="FunFam" id="3.40.50.1820:FF:000089">
    <property type="entry name" value="Alpha/beta hydrolase"/>
    <property type="match status" value="1"/>
</dbReference>
<dbReference type="SUPFAM" id="SSF53474">
    <property type="entry name" value="alpha/beta-Hydrolases"/>
    <property type="match status" value="1"/>
</dbReference>
<dbReference type="Gene3D" id="3.40.50.1820">
    <property type="entry name" value="alpha/beta hydrolase"/>
    <property type="match status" value="1"/>
</dbReference>
<dbReference type="GO" id="GO:0016787">
    <property type="term" value="F:hydrolase activity"/>
    <property type="evidence" value="ECO:0007669"/>
    <property type="project" value="UniProtKB-KW"/>
</dbReference>
<name>A0AA46TL47_9ACTN</name>
<gene>
    <name evidence="4" type="ORF">L0C25_07530</name>
</gene>
<proteinExistence type="inferred from homology"/>
<dbReference type="Proteomes" id="UP001164390">
    <property type="component" value="Chromosome"/>
</dbReference>
<dbReference type="AlphaFoldDB" id="A0AA46TL47"/>
<keyword evidence="2 4" id="KW-0378">Hydrolase</keyword>
<dbReference type="EMBL" id="CP094970">
    <property type="protein sequence ID" value="UYM06917.1"/>
    <property type="molecule type" value="Genomic_DNA"/>
</dbReference>
<evidence type="ECO:0000313" key="5">
    <source>
        <dbReference type="Proteomes" id="UP001164390"/>
    </source>
</evidence>
<evidence type="ECO:0000256" key="2">
    <source>
        <dbReference type="ARBA" id="ARBA00022801"/>
    </source>
</evidence>
<dbReference type="InterPro" id="IPR029058">
    <property type="entry name" value="AB_hydrolase_fold"/>
</dbReference>
<feature type="domain" description="Alpha/beta hydrolase fold-3" evidence="3">
    <location>
        <begin position="116"/>
        <end position="319"/>
    </location>
</feature>
<evidence type="ECO:0000313" key="4">
    <source>
        <dbReference type="EMBL" id="UYM06917.1"/>
    </source>
</evidence>
<evidence type="ECO:0000256" key="1">
    <source>
        <dbReference type="ARBA" id="ARBA00010515"/>
    </source>
</evidence>
<accession>A0AA46TL47</accession>
<dbReference type="PANTHER" id="PTHR48081:SF8">
    <property type="entry name" value="ALPHA_BETA HYDROLASE FOLD-3 DOMAIN-CONTAINING PROTEIN-RELATED"/>
    <property type="match status" value="1"/>
</dbReference>
<evidence type="ECO:0000259" key="3">
    <source>
        <dbReference type="Pfam" id="PF07859"/>
    </source>
</evidence>
<dbReference type="RefSeq" id="WP_271635848.1">
    <property type="nucleotide sequence ID" value="NZ_CP094970.1"/>
</dbReference>
<protein>
    <submittedName>
        <fullName evidence="4">Alpha/beta hydrolase</fullName>
    </submittedName>
</protein>
<dbReference type="InterPro" id="IPR050300">
    <property type="entry name" value="GDXG_lipolytic_enzyme"/>
</dbReference>
<keyword evidence="5" id="KW-1185">Reference proteome</keyword>
<sequence>MSLSRIVTEVKGAALRGLLALPPPVVRLLAGRPIEREGVELDAEMQLILSLERLEGPPAEERPLPEARMALVTGARMVGGHLPIGSVTDRDIDGPGGRLRLRLYTPRGVTAAGPALVFYHGGGWIYGDLESHDAVCRFLAERAGVRVIAVDYRLAPEAPFPAAVDDALAAYDWLSEHAEGVGVDPSRIAVGGDSAGGNLATVVAQQRAGSAGPAFQLLIYPATDFVTERPSRRAYDEGFYLSRRFMDLAEELYLQDFADRADPRLSPLHGKLDGLAPTYLAAAGFDPLRDEGKAYADALRDAGVEVEYVCERGLIHSFANMVAVGRSAPAAMARAAAALRRGLGG</sequence>
<comment type="similarity">
    <text evidence="1">Belongs to the 'GDXG' lipolytic enzyme family.</text>
</comment>
<dbReference type="InterPro" id="IPR013094">
    <property type="entry name" value="AB_hydrolase_3"/>
</dbReference>
<dbReference type="PANTHER" id="PTHR48081">
    <property type="entry name" value="AB HYDROLASE SUPERFAMILY PROTEIN C4A8.06C"/>
    <property type="match status" value="1"/>
</dbReference>
<dbReference type="Pfam" id="PF07859">
    <property type="entry name" value="Abhydrolase_3"/>
    <property type="match status" value="1"/>
</dbReference>